<proteinExistence type="predicted"/>
<evidence type="ECO:0000313" key="1">
    <source>
        <dbReference type="EMBL" id="GIY16866.1"/>
    </source>
</evidence>
<reference evidence="1 2" key="1">
    <citation type="submission" date="2021-06" db="EMBL/GenBank/DDBJ databases">
        <title>Caerostris extrusa draft genome.</title>
        <authorList>
            <person name="Kono N."/>
            <person name="Arakawa K."/>
        </authorList>
    </citation>
    <scope>NUCLEOTIDE SEQUENCE [LARGE SCALE GENOMIC DNA]</scope>
</reference>
<comment type="caution">
    <text evidence="1">The sequence shown here is derived from an EMBL/GenBank/DDBJ whole genome shotgun (WGS) entry which is preliminary data.</text>
</comment>
<sequence>MRCFSKRVKICSTFVIYETRVRDPTGELLANRGIGGDVKIFTKPCHYGVKRDLHSEVLSKRVKICSEFVIFKTRVRDPTGELRVMFGIGPTTLAIVSHHGSSWADAWERVGRRAVTCPGKRCLIREAQSLTLRAVWLKKPQFSPSGMRLL</sequence>
<evidence type="ECO:0000313" key="2">
    <source>
        <dbReference type="Proteomes" id="UP001054945"/>
    </source>
</evidence>
<keyword evidence="2" id="KW-1185">Reference proteome</keyword>
<name>A0AAV4R896_CAEEX</name>
<gene>
    <name evidence="1" type="ORF">CEXT_199541</name>
</gene>
<dbReference type="AlphaFoldDB" id="A0AAV4R896"/>
<organism evidence="1 2">
    <name type="scientific">Caerostris extrusa</name>
    <name type="common">Bark spider</name>
    <name type="synonym">Caerostris bankana</name>
    <dbReference type="NCBI Taxonomy" id="172846"/>
    <lineage>
        <taxon>Eukaryota</taxon>
        <taxon>Metazoa</taxon>
        <taxon>Ecdysozoa</taxon>
        <taxon>Arthropoda</taxon>
        <taxon>Chelicerata</taxon>
        <taxon>Arachnida</taxon>
        <taxon>Araneae</taxon>
        <taxon>Araneomorphae</taxon>
        <taxon>Entelegynae</taxon>
        <taxon>Araneoidea</taxon>
        <taxon>Araneidae</taxon>
        <taxon>Caerostris</taxon>
    </lineage>
</organism>
<protein>
    <submittedName>
        <fullName evidence="1">Uncharacterized protein</fullName>
    </submittedName>
</protein>
<accession>A0AAV4R896</accession>
<dbReference type="EMBL" id="BPLR01007427">
    <property type="protein sequence ID" value="GIY16866.1"/>
    <property type="molecule type" value="Genomic_DNA"/>
</dbReference>
<dbReference type="Proteomes" id="UP001054945">
    <property type="component" value="Unassembled WGS sequence"/>
</dbReference>